<name>A0A8H3VNA2_VENIN</name>
<protein>
    <submittedName>
        <fullName evidence="2">Uncharacterized protein</fullName>
    </submittedName>
</protein>
<feature type="compositionally biased region" description="Acidic residues" evidence="1">
    <location>
        <begin position="51"/>
        <end position="71"/>
    </location>
</feature>
<gene>
    <name evidence="2" type="ORF">EG327_010461</name>
</gene>
<proteinExistence type="predicted"/>
<keyword evidence="3" id="KW-1185">Reference proteome</keyword>
<sequence>MTATIEPQPRSPEKHLFVTLKVDFSKLKDVASPSKLVTFKLNPEKLAAFTDDTEDDESTDSPEEEEEEPEKEEPPLEDHDTPLIRFRQNSDLTPPHHKLLSTRNTLLYRPRISNPALFEKYLDRHPYSYTEFKGLYFYIDHPASTTELEIAVTEWTELFLRIGREAGSMDHPGNTGRRSKCFVRASPNHQQMKISVEDKVHIISTFRVNAYPLDHPQTKTKQLLISLNEFSQLTLQNTTSKFR</sequence>
<comment type="caution">
    <text evidence="2">The sequence shown here is derived from an EMBL/GenBank/DDBJ whole genome shotgun (WGS) entry which is preliminary data.</text>
</comment>
<organism evidence="2 3">
    <name type="scientific">Venturia inaequalis</name>
    <name type="common">Apple scab fungus</name>
    <dbReference type="NCBI Taxonomy" id="5025"/>
    <lineage>
        <taxon>Eukaryota</taxon>
        <taxon>Fungi</taxon>
        <taxon>Dikarya</taxon>
        <taxon>Ascomycota</taxon>
        <taxon>Pezizomycotina</taxon>
        <taxon>Dothideomycetes</taxon>
        <taxon>Pleosporomycetidae</taxon>
        <taxon>Venturiales</taxon>
        <taxon>Venturiaceae</taxon>
        <taxon>Venturia</taxon>
    </lineage>
</organism>
<evidence type="ECO:0000313" key="3">
    <source>
        <dbReference type="Proteomes" id="UP000490939"/>
    </source>
</evidence>
<evidence type="ECO:0000256" key="1">
    <source>
        <dbReference type="SAM" id="MobiDB-lite"/>
    </source>
</evidence>
<dbReference type="Proteomes" id="UP000490939">
    <property type="component" value="Unassembled WGS sequence"/>
</dbReference>
<dbReference type="AlphaFoldDB" id="A0A8H3VNA2"/>
<feature type="region of interest" description="Disordered" evidence="1">
    <location>
        <begin position="47"/>
        <end position="81"/>
    </location>
</feature>
<dbReference type="EMBL" id="WNWR01000075">
    <property type="protein sequence ID" value="KAE9991985.1"/>
    <property type="molecule type" value="Genomic_DNA"/>
</dbReference>
<evidence type="ECO:0000313" key="2">
    <source>
        <dbReference type="EMBL" id="KAE9991985.1"/>
    </source>
</evidence>
<reference evidence="2 3" key="1">
    <citation type="submission" date="2019-07" db="EMBL/GenBank/DDBJ databases">
        <title>Venturia inaequalis Genome Resource.</title>
        <authorList>
            <person name="Lichtner F.J."/>
        </authorList>
    </citation>
    <scope>NUCLEOTIDE SEQUENCE [LARGE SCALE GENOMIC DNA]</scope>
    <source>
        <strain evidence="2 3">DMI_063113</strain>
    </source>
</reference>
<feature type="compositionally biased region" description="Basic and acidic residues" evidence="1">
    <location>
        <begin position="72"/>
        <end position="81"/>
    </location>
</feature>
<accession>A0A8H3VNA2</accession>